<dbReference type="GO" id="GO:0015920">
    <property type="term" value="P:lipopolysaccharide transport"/>
    <property type="evidence" value="ECO:0007669"/>
    <property type="project" value="TreeGrafter"/>
</dbReference>
<keyword evidence="2" id="KW-1003">Cell membrane</keyword>
<gene>
    <name evidence="7" type="ORF">METZ01_LOCUS281214</name>
</gene>
<dbReference type="EMBL" id="UINC01083042">
    <property type="protein sequence ID" value="SVC28360.1"/>
    <property type="molecule type" value="Genomic_DNA"/>
</dbReference>
<reference evidence="7" key="1">
    <citation type="submission" date="2018-05" db="EMBL/GenBank/DDBJ databases">
        <authorList>
            <person name="Lanie J.A."/>
            <person name="Ng W.-L."/>
            <person name="Kazmierczak K.M."/>
            <person name="Andrzejewski T.M."/>
            <person name="Davidsen T.M."/>
            <person name="Wayne K.J."/>
            <person name="Tettelin H."/>
            <person name="Glass J.I."/>
            <person name="Rusch D."/>
            <person name="Podicherti R."/>
            <person name="Tsui H.-C.T."/>
            <person name="Winkler M.E."/>
        </authorList>
    </citation>
    <scope>NUCLEOTIDE SEQUENCE</scope>
</reference>
<feature type="transmembrane region" description="Helical" evidence="6">
    <location>
        <begin position="12"/>
        <end position="30"/>
    </location>
</feature>
<name>A0A382KV67_9ZZZZ</name>
<dbReference type="PANTHER" id="PTHR33529">
    <property type="entry name" value="SLR0882 PROTEIN-RELATED"/>
    <property type="match status" value="1"/>
</dbReference>
<feature type="transmembrane region" description="Helical" evidence="6">
    <location>
        <begin position="99"/>
        <end position="122"/>
    </location>
</feature>
<dbReference type="PANTHER" id="PTHR33529:SF6">
    <property type="entry name" value="YJGP_YJGQ FAMILY PERMEASE"/>
    <property type="match status" value="1"/>
</dbReference>
<dbReference type="Pfam" id="PF03739">
    <property type="entry name" value="LptF_LptG"/>
    <property type="match status" value="1"/>
</dbReference>
<dbReference type="InterPro" id="IPR005495">
    <property type="entry name" value="LptG/LptF_permease"/>
</dbReference>
<evidence type="ECO:0000256" key="3">
    <source>
        <dbReference type="ARBA" id="ARBA00022692"/>
    </source>
</evidence>
<sequence length="183" mass="20862">MRLLDRYLLRELFVPLAYCLVGFQIFWTAFDLFSRMDVYQNAKMSSGEIARYYLLQTPELLTTVLPIALLLALLYALTNHARHNELVAMRAAGVSLARLSVPYFVVAALLGGGLFLVTEFIAPKATAEATRMVAAKGETNSEWLVNLDFRDDSKNQSWHIKRYNPTTGEMEQPVVDWKERDVR</sequence>
<keyword evidence="4 6" id="KW-1133">Transmembrane helix</keyword>
<evidence type="ECO:0000313" key="7">
    <source>
        <dbReference type="EMBL" id="SVC28360.1"/>
    </source>
</evidence>
<evidence type="ECO:0000256" key="1">
    <source>
        <dbReference type="ARBA" id="ARBA00004651"/>
    </source>
</evidence>
<comment type="subcellular location">
    <subcellularLocation>
        <location evidence="1">Cell membrane</location>
        <topology evidence="1">Multi-pass membrane protein</topology>
    </subcellularLocation>
</comment>
<proteinExistence type="predicted"/>
<keyword evidence="5 6" id="KW-0472">Membrane</keyword>
<accession>A0A382KV67</accession>
<feature type="non-terminal residue" evidence="7">
    <location>
        <position position="183"/>
    </location>
</feature>
<dbReference type="GO" id="GO:0043190">
    <property type="term" value="C:ATP-binding cassette (ABC) transporter complex"/>
    <property type="evidence" value="ECO:0007669"/>
    <property type="project" value="TreeGrafter"/>
</dbReference>
<evidence type="ECO:0000256" key="5">
    <source>
        <dbReference type="ARBA" id="ARBA00023136"/>
    </source>
</evidence>
<evidence type="ECO:0000256" key="6">
    <source>
        <dbReference type="SAM" id="Phobius"/>
    </source>
</evidence>
<evidence type="ECO:0000256" key="2">
    <source>
        <dbReference type="ARBA" id="ARBA00022475"/>
    </source>
</evidence>
<feature type="transmembrane region" description="Helical" evidence="6">
    <location>
        <begin position="60"/>
        <end position="78"/>
    </location>
</feature>
<organism evidence="7">
    <name type="scientific">marine metagenome</name>
    <dbReference type="NCBI Taxonomy" id="408172"/>
    <lineage>
        <taxon>unclassified sequences</taxon>
        <taxon>metagenomes</taxon>
        <taxon>ecological metagenomes</taxon>
    </lineage>
</organism>
<dbReference type="AlphaFoldDB" id="A0A382KV67"/>
<protein>
    <recommendedName>
        <fullName evidence="8">Permease YjgP/YjgQ family protein</fullName>
    </recommendedName>
</protein>
<evidence type="ECO:0000256" key="4">
    <source>
        <dbReference type="ARBA" id="ARBA00022989"/>
    </source>
</evidence>
<evidence type="ECO:0008006" key="8">
    <source>
        <dbReference type="Google" id="ProtNLM"/>
    </source>
</evidence>
<keyword evidence="3 6" id="KW-0812">Transmembrane</keyword>